<organism evidence="3 4">
    <name type="scientific">Corallococcus interemptor</name>
    <dbReference type="NCBI Taxonomy" id="2316720"/>
    <lineage>
        <taxon>Bacteria</taxon>
        <taxon>Pseudomonadati</taxon>
        <taxon>Myxococcota</taxon>
        <taxon>Myxococcia</taxon>
        <taxon>Myxococcales</taxon>
        <taxon>Cystobacterineae</taxon>
        <taxon>Myxococcaceae</taxon>
        <taxon>Corallococcus</taxon>
    </lineage>
</organism>
<dbReference type="Proteomes" id="UP000282656">
    <property type="component" value="Unassembled WGS sequence"/>
</dbReference>
<sequence length="123" mass="13557">MSDDILVLAYAGCDTCRKALKWLEARGVAHRVRPIVEQPPTVAELRQWIPKSGVSVRKWLNTSGQSYRALGKQKVDAASDAELVEWLAKDGKLVKRPVLVTKDAVTVGFKPEAYEALFALHGA</sequence>
<dbReference type="RefSeq" id="WP_121769148.1">
    <property type="nucleotide sequence ID" value="NZ_RAWM01000009.1"/>
</dbReference>
<dbReference type="NCBIfam" id="TIGR01617">
    <property type="entry name" value="arsC_related"/>
    <property type="match status" value="1"/>
</dbReference>
<evidence type="ECO:0000256" key="1">
    <source>
        <dbReference type="ARBA" id="ARBA00007198"/>
    </source>
</evidence>
<reference evidence="4" key="1">
    <citation type="submission" date="2018-09" db="EMBL/GenBank/DDBJ databases">
        <authorList>
            <person name="Livingstone P.G."/>
            <person name="Whitworth D.E."/>
        </authorList>
    </citation>
    <scope>NUCLEOTIDE SEQUENCE [LARGE SCALE GENOMIC DNA]</scope>
    <source>
        <strain evidence="4">AB047A</strain>
    </source>
</reference>
<dbReference type="OrthoDB" id="9803749at2"/>
<dbReference type="Pfam" id="PF03960">
    <property type="entry name" value="ArsC"/>
    <property type="match status" value="1"/>
</dbReference>
<evidence type="ECO:0000313" key="3">
    <source>
        <dbReference type="EMBL" id="RKH72224.1"/>
    </source>
</evidence>
<dbReference type="Gene3D" id="3.40.30.10">
    <property type="entry name" value="Glutaredoxin"/>
    <property type="match status" value="1"/>
</dbReference>
<keyword evidence="4" id="KW-1185">Reference proteome</keyword>
<proteinExistence type="inferred from homology"/>
<gene>
    <name evidence="3" type="ORF">D7X96_05250</name>
</gene>
<evidence type="ECO:0000256" key="2">
    <source>
        <dbReference type="PROSITE-ProRule" id="PRU01282"/>
    </source>
</evidence>
<dbReference type="InterPro" id="IPR006504">
    <property type="entry name" value="Tscrpt_reg_Spx/MgsR"/>
</dbReference>
<comment type="caution">
    <text evidence="3">The sequence shown here is derived from an EMBL/GenBank/DDBJ whole genome shotgun (WGS) entry which is preliminary data.</text>
</comment>
<comment type="similarity">
    <text evidence="1 2">Belongs to the ArsC family.</text>
</comment>
<evidence type="ECO:0000313" key="4">
    <source>
        <dbReference type="Proteomes" id="UP000282656"/>
    </source>
</evidence>
<dbReference type="InterPro" id="IPR036249">
    <property type="entry name" value="Thioredoxin-like_sf"/>
</dbReference>
<accession>A0A3A8R9Z5</accession>
<dbReference type="InterPro" id="IPR006660">
    <property type="entry name" value="Arsenate_reductase-like"/>
</dbReference>
<dbReference type="PROSITE" id="PS51353">
    <property type="entry name" value="ARSC"/>
    <property type="match status" value="1"/>
</dbReference>
<dbReference type="EMBL" id="RAWM01000009">
    <property type="protein sequence ID" value="RKH72224.1"/>
    <property type="molecule type" value="Genomic_DNA"/>
</dbReference>
<dbReference type="PANTHER" id="PTHR30041">
    <property type="entry name" value="ARSENATE REDUCTASE"/>
    <property type="match status" value="1"/>
</dbReference>
<protein>
    <submittedName>
        <fullName evidence="3">Spx/MgsR family RNA polymerase-binding regulatory protein</fullName>
    </submittedName>
</protein>
<dbReference type="SUPFAM" id="SSF52833">
    <property type="entry name" value="Thioredoxin-like"/>
    <property type="match status" value="1"/>
</dbReference>
<dbReference type="AlphaFoldDB" id="A0A3A8R9Z5"/>
<name>A0A3A8R9Z5_9BACT</name>
<dbReference type="PANTHER" id="PTHR30041:SF8">
    <property type="entry name" value="PROTEIN YFFB"/>
    <property type="match status" value="1"/>
</dbReference>